<accession>A0AAV5W7E7</accession>
<keyword evidence="3" id="KW-1185">Reference proteome</keyword>
<protein>
    <submittedName>
        <fullName evidence="2">Uncharacterized protein</fullName>
    </submittedName>
</protein>
<proteinExistence type="predicted"/>
<keyword evidence="1" id="KW-0472">Membrane</keyword>
<sequence length="124" mass="14996">FFSSGRPEEDLFHFMSAITVFIALFQHLLSLFSRHFRNLIYYGNYSRDYQLSGKLKSAFEDWYETCYRFRSDWLKFSTYESLDAMLKFAKDVETEQVVFDRFEQHLCECCQFQDDIARDIIINN</sequence>
<feature type="non-terminal residue" evidence="2">
    <location>
        <position position="1"/>
    </location>
</feature>
<evidence type="ECO:0000313" key="2">
    <source>
        <dbReference type="EMBL" id="GMT26560.1"/>
    </source>
</evidence>
<reference evidence="2" key="1">
    <citation type="submission" date="2023-10" db="EMBL/GenBank/DDBJ databases">
        <title>Genome assembly of Pristionchus species.</title>
        <authorList>
            <person name="Yoshida K."/>
            <person name="Sommer R.J."/>
        </authorList>
    </citation>
    <scope>NUCLEOTIDE SEQUENCE</scope>
    <source>
        <strain evidence="2">RS5133</strain>
    </source>
</reference>
<evidence type="ECO:0000256" key="1">
    <source>
        <dbReference type="SAM" id="Phobius"/>
    </source>
</evidence>
<evidence type="ECO:0000313" key="3">
    <source>
        <dbReference type="Proteomes" id="UP001432322"/>
    </source>
</evidence>
<comment type="caution">
    <text evidence="2">The sequence shown here is derived from an EMBL/GenBank/DDBJ whole genome shotgun (WGS) entry which is preliminary data.</text>
</comment>
<dbReference type="AlphaFoldDB" id="A0AAV5W7E7"/>
<keyword evidence="1" id="KW-0812">Transmembrane</keyword>
<organism evidence="2 3">
    <name type="scientific">Pristionchus fissidentatus</name>
    <dbReference type="NCBI Taxonomy" id="1538716"/>
    <lineage>
        <taxon>Eukaryota</taxon>
        <taxon>Metazoa</taxon>
        <taxon>Ecdysozoa</taxon>
        <taxon>Nematoda</taxon>
        <taxon>Chromadorea</taxon>
        <taxon>Rhabditida</taxon>
        <taxon>Rhabditina</taxon>
        <taxon>Diplogasteromorpha</taxon>
        <taxon>Diplogasteroidea</taxon>
        <taxon>Neodiplogasteridae</taxon>
        <taxon>Pristionchus</taxon>
    </lineage>
</organism>
<keyword evidence="1" id="KW-1133">Transmembrane helix</keyword>
<feature type="non-terminal residue" evidence="2">
    <location>
        <position position="124"/>
    </location>
</feature>
<dbReference type="Proteomes" id="UP001432322">
    <property type="component" value="Unassembled WGS sequence"/>
</dbReference>
<feature type="transmembrane region" description="Helical" evidence="1">
    <location>
        <begin position="12"/>
        <end position="32"/>
    </location>
</feature>
<dbReference type="EMBL" id="BTSY01000005">
    <property type="protein sequence ID" value="GMT26560.1"/>
    <property type="molecule type" value="Genomic_DNA"/>
</dbReference>
<gene>
    <name evidence="2" type="ORF">PFISCL1PPCAC_17857</name>
</gene>
<name>A0AAV5W7E7_9BILA</name>